<sequence length="309" mass="34644">MVNVAVAGGTGHLGRTIAEVLNQNADNEVLVLSRKPSPGLGLNVKAVDYADVDQLTRVFEEHKIEVVISALAMWHPGAGASQINLIKAADRSVNTKRFVVSHWGPHFPKEYLEGFSDIQDELNAIEEASRSNLEWTIFRCGYLLDYFGMPHVKTHMPNIPFVVDVANKEAAIPGTGEQPVTFVYSFDLAKFVDAALRLPKWEHDTYVIGDQLTFNQFVRLAEKARGSAFTLHFDDVDKLKRFEITELPGHVESYASFPKEELQRMLSTFALGCANGLFETPYEKSLNKVFPEITPITADEFLRNSWEGR</sequence>
<dbReference type="Gene3D" id="3.90.25.10">
    <property type="entry name" value="UDP-galactose 4-epimerase, domain 1"/>
    <property type="match status" value="1"/>
</dbReference>
<evidence type="ECO:0000313" key="5">
    <source>
        <dbReference type="EMBL" id="KAH7065461.1"/>
    </source>
</evidence>
<dbReference type="InterPro" id="IPR036291">
    <property type="entry name" value="NAD(P)-bd_dom_sf"/>
</dbReference>
<reference evidence="5 6" key="1">
    <citation type="journal article" date="2021" name="Nat. Commun.">
        <title>Genetic determinants of endophytism in the Arabidopsis root mycobiome.</title>
        <authorList>
            <person name="Mesny F."/>
            <person name="Miyauchi S."/>
            <person name="Thiergart T."/>
            <person name="Pickel B."/>
            <person name="Atanasova L."/>
            <person name="Karlsson M."/>
            <person name="Huettel B."/>
            <person name="Barry K.W."/>
            <person name="Haridas S."/>
            <person name="Chen C."/>
            <person name="Bauer D."/>
            <person name="Andreopoulos W."/>
            <person name="Pangilinan J."/>
            <person name="LaButti K."/>
            <person name="Riley R."/>
            <person name="Lipzen A."/>
            <person name="Clum A."/>
            <person name="Drula E."/>
            <person name="Henrissat B."/>
            <person name="Kohler A."/>
            <person name="Grigoriev I.V."/>
            <person name="Martin F.M."/>
            <person name="Hacquard S."/>
        </authorList>
    </citation>
    <scope>NUCLEOTIDE SEQUENCE [LARGE SCALE GENOMIC DNA]</scope>
    <source>
        <strain evidence="5 6">MPI-SDFR-AT-0080</strain>
    </source>
</reference>
<keyword evidence="6" id="KW-1185">Reference proteome</keyword>
<gene>
    <name evidence="5" type="ORF">B0J12DRAFT_693796</name>
</gene>
<evidence type="ECO:0000313" key="6">
    <source>
        <dbReference type="Proteomes" id="UP000774617"/>
    </source>
</evidence>
<evidence type="ECO:0000256" key="2">
    <source>
        <dbReference type="ARBA" id="ARBA00022857"/>
    </source>
</evidence>
<keyword evidence="3" id="KW-0560">Oxidoreductase</keyword>
<feature type="domain" description="NAD(P)-binding" evidence="4">
    <location>
        <begin position="8"/>
        <end position="145"/>
    </location>
</feature>
<comment type="caution">
    <text evidence="5">The sequence shown here is derived from an EMBL/GenBank/DDBJ whole genome shotgun (WGS) entry which is preliminary data.</text>
</comment>
<protein>
    <recommendedName>
        <fullName evidence="4">NAD(P)-binding domain-containing protein</fullName>
    </recommendedName>
</protein>
<keyword evidence="2" id="KW-0521">NADP</keyword>
<dbReference type="Proteomes" id="UP000774617">
    <property type="component" value="Unassembled WGS sequence"/>
</dbReference>
<evidence type="ECO:0000256" key="3">
    <source>
        <dbReference type="ARBA" id="ARBA00023002"/>
    </source>
</evidence>
<dbReference type="PANTHER" id="PTHR47706:SF4">
    <property type="entry name" value="NMRA-LIKE DOMAIN-CONTAINING PROTEIN"/>
    <property type="match status" value="1"/>
</dbReference>
<name>A0ABQ8GW33_9PEZI</name>
<accession>A0ABQ8GW33</accession>
<dbReference type="SUPFAM" id="SSF51735">
    <property type="entry name" value="NAD(P)-binding Rossmann-fold domains"/>
    <property type="match status" value="1"/>
</dbReference>
<dbReference type="EMBL" id="JAGTJR010000001">
    <property type="protein sequence ID" value="KAH7065461.1"/>
    <property type="molecule type" value="Genomic_DNA"/>
</dbReference>
<dbReference type="PANTHER" id="PTHR47706">
    <property type="entry name" value="NMRA-LIKE FAMILY PROTEIN"/>
    <property type="match status" value="1"/>
</dbReference>
<evidence type="ECO:0000259" key="4">
    <source>
        <dbReference type="Pfam" id="PF13460"/>
    </source>
</evidence>
<proteinExistence type="inferred from homology"/>
<comment type="similarity">
    <text evidence="1">Belongs to the NmrA-type oxidoreductase family. Isoflavone reductase subfamily.</text>
</comment>
<dbReference type="InterPro" id="IPR016040">
    <property type="entry name" value="NAD(P)-bd_dom"/>
</dbReference>
<dbReference type="Gene3D" id="3.40.50.720">
    <property type="entry name" value="NAD(P)-binding Rossmann-like Domain"/>
    <property type="match status" value="1"/>
</dbReference>
<dbReference type="Pfam" id="PF13460">
    <property type="entry name" value="NAD_binding_10"/>
    <property type="match status" value="1"/>
</dbReference>
<dbReference type="InterPro" id="IPR051609">
    <property type="entry name" value="NmrA/Isoflavone_reductase-like"/>
</dbReference>
<organism evidence="5 6">
    <name type="scientific">Macrophomina phaseolina</name>
    <dbReference type="NCBI Taxonomy" id="35725"/>
    <lineage>
        <taxon>Eukaryota</taxon>
        <taxon>Fungi</taxon>
        <taxon>Dikarya</taxon>
        <taxon>Ascomycota</taxon>
        <taxon>Pezizomycotina</taxon>
        <taxon>Dothideomycetes</taxon>
        <taxon>Dothideomycetes incertae sedis</taxon>
        <taxon>Botryosphaeriales</taxon>
        <taxon>Botryosphaeriaceae</taxon>
        <taxon>Macrophomina</taxon>
    </lineage>
</organism>
<evidence type="ECO:0000256" key="1">
    <source>
        <dbReference type="ARBA" id="ARBA00005725"/>
    </source>
</evidence>